<protein>
    <recommendedName>
        <fullName evidence="2">Fibrinogen C-terminal domain-containing protein</fullName>
    </recommendedName>
</protein>
<reference evidence="3 4" key="1">
    <citation type="submission" date="2024-05" db="EMBL/GenBank/DDBJ databases">
        <title>Culex pipiens pipiens assembly and annotation.</title>
        <authorList>
            <person name="Alout H."/>
            <person name="Durand T."/>
        </authorList>
    </citation>
    <scope>NUCLEOTIDE SEQUENCE [LARGE SCALE GENOMIC DNA]</scope>
    <source>
        <strain evidence="3">HA-2024</strain>
        <tissue evidence="3">Whole body</tissue>
    </source>
</reference>
<evidence type="ECO:0000313" key="3">
    <source>
        <dbReference type="EMBL" id="KAL1396712.1"/>
    </source>
</evidence>
<dbReference type="PANTHER" id="PTHR19143">
    <property type="entry name" value="FIBRINOGEN/TENASCIN/ANGIOPOEITIN"/>
    <property type="match status" value="1"/>
</dbReference>
<dbReference type="InterPro" id="IPR050373">
    <property type="entry name" value="Fibrinogen_C-term_domain"/>
</dbReference>
<feature type="chain" id="PRO_5044834664" description="Fibrinogen C-terminal domain-containing protein" evidence="1">
    <location>
        <begin position="23"/>
        <end position="421"/>
    </location>
</feature>
<dbReference type="AlphaFoldDB" id="A0ABD1DCB0"/>
<gene>
    <name evidence="3" type="ORF">pipiens_002622</name>
</gene>
<dbReference type="Pfam" id="PF00147">
    <property type="entry name" value="Fibrinogen_C"/>
    <property type="match status" value="2"/>
</dbReference>
<dbReference type="PROSITE" id="PS51406">
    <property type="entry name" value="FIBRINOGEN_C_2"/>
    <property type="match status" value="2"/>
</dbReference>
<feature type="domain" description="Fibrinogen C-terminal" evidence="2">
    <location>
        <begin position="42"/>
        <end position="223"/>
    </location>
</feature>
<dbReference type="Gene3D" id="3.90.215.10">
    <property type="entry name" value="Gamma Fibrinogen, chain A, domain 1"/>
    <property type="match status" value="2"/>
</dbReference>
<organism evidence="3 4">
    <name type="scientific">Culex pipiens pipiens</name>
    <name type="common">Northern house mosquito</name>
    <dbReference type="NCBI Taxonomy" id="38569"/>
    <lineage>
        <taxon>Eukaryota</taxon>
        <taxon>Metazoa</taxon>
        <taxon>Ecdysozoa</taxon>
        <taxon>Arthropoda</taxon>
        <taxon>Hexapoda</taxon>
        <taxon>Insecta</taxon>
        <taxon>Pterygota</taxon>
        <taxon>Neoptera</taxon>
        <taxon>Endopterygota</taxon>
        <taxon>Diptera</taxon>
        <taxon>Nematocera</taxon>
        <taxon>Culicoidea</taxon>
        <taxon>Culicidae</taxon>
        <taxon>Culicinae</taxon>
        <taxon>Culicini</taxon>
        <taxon>Culex</taxon>
        <taxon>Culex</taxon>
    </lineage>
</organism>
<keyword evidence="4" id="KW-1185">Reference proteome</keyword>
<dbReference type="EMBL" id="JBEHCU010006603">
    <property type="protein sequence ID" value="KAL1396712.1"/>
    <property type="molecule type" value="Genomic_DNA"/>
</dbReference>
<dbReference type="Proteomes" id="UP001562425">
    <property type="component" value="Unassembled WGS sequence"/>
</dbReference>
<dbReference type="InterPro" id="IPR014716">
    <property type="entry name" value="Fibrinogen_a/b/g_C_1"/>
</dbReference>
<evidence type="ECO:0000313" key="4">
    <source>
        <dbReference type="Proteomes" id="UP001562425"/>
    </source>
</evidence>
<dbReference type="Gene3D" id="4.10.530.10">
    <property type="entry name" value="Gamma-fibrinogen Carboxyl Terminal Fragment, domain 2"/>
    <property type="match status" value="1"/>
</dbReference>
<accession>A0ABD1DCB0</accession>
<dbReference type="SMART" id="SM00186">
    <property type="entry name" value="FBG"/>
    <property type="match status" value="2"/>
</dbReference>
<dbReference type="InterPro" id="IPR002181">
    <property type="entry name" value="Fibrinogen_a/b/g_C_dom"/>
</dbReference>
<evidence type="ECO:0000259" key="2">
    <source>
        <dbReference type="PROSITE" id="PS51406"/>
    </source>
</evidence>
<feature type="signal peptide" evidence="1">
    <location>
        <begin position="1"/>
        <end position="22"/>
    </location>
</feature>
<dbReference type="PANTHER" id="PTHR19143:SF327">
    <property type="entry name" value="FI21813P1-RELATED"/>
    <property type="match status" value="1"/>
</dbReference>
<dbReference type="SUPFAM" id="SSF56496">
    <property type="entry name" value="Fibrinogen C-terminal domain-like"/>
    <property type="match status" value="2"/>
</dbReference>
<keyword evidence="1" id="KW-0732">Signal</keyword>
<sequence length="421" mass="46723">MFTAGALGFCFLLANSAIGAEGDLSGELDFNGAPAIISSKIVKPAGAIQSCLETSYAGPVLFKFDNYKGFYAVCVQRHHLFGDGWVTVQQRVDGMGLFYKNWQNYREGFGSFDGSFWMGLEHVYQITSRTPHELIVELIDGDGEYSYARYSHFVIGDELEKYALVTLGNYSGNAGDYLSVNQGFGFSTFDDDNDTNGRKNCAVLLKAAWWYNAKCAERGSNLNVSFSSLKMAASTVPVLLLAILVGAASGRDVITSCNETSSSGQVLLRIDGLGTFEAVCVQRHRLFGDGWLVIQQRVDQSEDFYRNWAHYRAGFGRLDKNFWMGLERVHRLTSAEPHELAVEIDVFGEYKYARYSSFAVGSEAEKYVLKEVGNYSGTAKDALTVQRGRAFSTFDEDNDLDENKNCAIRMAGGWWFVNSCS</sequence>
<proteinExistence type="predicted"/>
<feature type="domain" description="Fibrinogen C-terminal" evidence="2">
    <location>
        <begin position="248"/>
        <end position="421"/>
    </location>
</feature>
<dbReference type="InterPro" id="IPR036056">
    <property type="entry name" value="Fibrinogen-like_C"/>
</dbReference>
<comment type="caution">
    <text evidence="3">The sequence shown here is derived from an EMBL/GenBank/DDBJ whole genome shotgun (WGS) entry which is preliminary data.</text>
</comment>
<name>A0ABD1DCB0_CULPP</name>
<evidence type="ECO:0000256" key="1">
    <source>
        <dbReference type="SAM" id="SignalP"/>
    </source>
</evidence>